<name>A0A7X1B4S7_9BACT</name>
<comment type="caution">
    <text evidence="2">The sequence shown here is derived from an EMBL/GenBank/DDBJ whole genome shotgun (WGS) entry which is preliminary data.</text>
</comment>
<dbReference type="InterPro" id="IPR016071">
    <property type="entry name" value="Staphylococal_nuclease_OB-fold"/>
</dbReference>
<accession>A0A7X1B4S7</accession>
<organism evidence="2 3">
    <name type="scientific">Pelagicoccus albus</name>
    <dbReference type="NCBI Taxonomy" id="415222"/>
    <lineage>
        <taxon>Bacteria</taxon>
        <taxon>Pseudomonadati</taxon>
        <taxon>Verrucomicrobiota</taxon>
        <taxon>Opitutia</taxon>
        <taxon>Puniceicoccales</taxon>
        <taxon>Pelagicoccaceae</taxon>
        <taxon>Pelagicoccus</taxon>
    </lineage>
</organism>
<dbReference type="AlphaFoldDB" id="A0A7X1B4S7"/>
<dbReference type="Proteomes" id="UP000526501">
    <property type="component" value="Unassembled WGS sequence"/>
</dbReference>
<dbReference type="EMBL" id="JACHVC010000006">
    <property type="protein sequence ID" value="MBC2605409.1"/>
    <property type="molecule type" value="Genomic_DNA"/>
</dbReference>
<dbReference type="Pfam" id="PF00565">
    <property type="entry name" value="SNase"/>
    <property type="match status" value="1"/>
</dbReference>
<reference evidence="2 3" key="1">
    <citation type="submission" date="2020-07" db="EMBL/GenBank/DDBJ databases">
        <authorList>
            <person name="Feng X."/>
        </authorList>
    </citation>
    <scope>NUCLEOTIDE SEQUENCE [LARGE SCALE GENOMIC DNA]</scope>
    <source>
        <strain evidence="2 3">JCM23202</strain>
    </source>
</reference>
<keyword evidence="3" id="KW-1185">Reference proteome</keyword>
<dbReference type="SMART" id="SM00318">
    <property type="entry name" value="SNc"/>
    <property type="match status" value="1"/>
</dbReference>
<dbReference type="InterPro" id="IPR035437">
    <property type="entry name" value="SNase_OB-fold_sf"/>
</dbReference>
<dbReference type="Gene3D" id="2.40.50.90">
    <property type="match status" value="1"/>
</dbReference>
<protein>
    <submittedName>
        <fullName evidence="2">Thermonuclease family protein</fullName>
    </submittedName>
</protein>
<dbReference type="SUPFAM" id="SSF50199">
    <property type="entry name" value="Staphylococcal nuclease"/>
    <property type="match status" value="1"/>
</dbReference>
<evidence type="ECO:0000259" key="1">
    <source>
        <dbReference type="SMART" id="SM00318"/>
    </source>
</evidence>
<dbReference type="RefSeq" id="WP_185659288.1">
    <property type="nucleotide sequence ID" value="NZ_CAWPOO010000006.1"/>
</dbReference>
<sequence>MIFGFIIIACIAIGLVFLTLRTSSTTQTAIVDVIGALDGRTVEVMNNKHMERVILAGIGFPPGDSRSESESAEVVQDVVAGRRLYMEVFKEVSGCKYVTLRSSNGDCLNTMMLRRGLARYESAGAGFISELVEAENEARASGVGVWDKNRALFRQVSGNEGTESPETVLKED</sequence>
<evidence type="ECO:0000313" key="2">
    <source>
        <dbReference type="EMBL" id="MBC2605409.1"/>
    </source>
</evidence>
<feature type="domain" description="TNase-like" evidence="1">
    <location>
        <begin position="27"/>
        <end position="148"/>
    </location>
</feature>
<evidence type="ECO:0000313" key="3">
    <source>
        <dbReference type="Proteomes" id="UP000526501"/>
    </source>
</evidence>
<proteinExistence type="predicted"/>
<gene>
    <name evidence="2" type="ORF">H5P27_05070</name>
</gene>